<evidence type="ECO:0000259" key="6">
    <source>
        <dbReference type="PROSITE" id="PS50104"/>
    </source>
</evidence>
<keyword evidence="5" id="KW-0472">Membrane</keyword>
<accession>A0A8W8KDV2</accession>
<dbReference type="InterPro" id="IPR032675">
    <property type="entry name" value="LRR_dom_sf"/>
</dbReference>
<dbReference type="PROSITE" id="PS50104">
    <property type="entry name" value="TIR"/>
    <property type="match status" value="1"/>
</dbReference>
<evidence type="ECO:0000256" key="1">
    <source>
        <dbReference type="ARBA" id="ARBA00009634"/>
    </source>
</evidence>
<keyword evidence="5" id="KW-1133">Transmembrane helix</keyword>
<dbReference type="GO" id="GO:0007165">
    <property type="term" value="P:signal transduction"/>
    <property type="evidence" value="ECO:0007669"/>
    <property type="project" value="InterPro"/>
</dbReference>
<reference evidence="7" key="1">
    <citation type="submission" date="2022-08" db="UniProtKB">
        <authorList>
            <consortium name="EnsemblMetazoa"/>
        </authorList>
    </citation>
    <scope>IDENTIFICATION</scope>
    <source>
        <strain evidence="7">05x7-T-G4-1.051#20</strain>
    </source>
</reference>
<dbReference type="PANTHER" id="PTHR24373:SF275">
    <property type="entry name" value="TIR DOMAIN-CONTAINING PROTEIN"/>
    <property type="match status" value="1"/>
</dbReference>
<dbReference type="InterPro" id="IPR035897">
    <property type="entry name" value="Toll_tir_struct_dom_sf"/>
</dbReference>
<organism evidence="7 8">
    <name type="scientific">Magallana gigas</name>
    <name type="common">Pacific oyster</name>
    <name type="synonym">Crassostrea gigas</name>
    <dbReference type="NCBI Taxonomy" id="29159"/>
    <lineage>
        <taxon>Eukaryota</taxon>
        <taxon>Metazoa</taxon>
        <taxon>Spiralia</taxon>
        <taxon>Lophotrochozoa</taxon>
        <taxon>Mollusca</taxon>
        <taxon>Bivalvia</taxon>
        <taxon>Autobranchia</taxon>
        <taxon>Pteriomorphia</taxon>
        <taxon>Ostreida</taxon>
        <taxon>Ostreoidea</taxon>
        <taxon>Ostreidae</taxon>
        <taxon>Magallana</taxon>
    </lineage>
</organism>
<dbReference type="SUPFAM" id="SSF52058">
    <property type="entry name" value="L domain-like"/>
    <property type="match status" value="1"/>
</dbReference>
<evidence type="ECO:0000256" key="2">
    <source>
        <dbReference type="ARBA" id="ARBA00022614"/>
    </source>
</evidence>
<dbReference type="Gene3D" id="3.80.10.10">
    <property type="entry name" value="Ribonuclease Inhibitor"/>
    <property type="match status" value="2"/>
</dbReference>
<dbReference type="SMART" id="SM00369">
    <property type="entry name" value="LRR_TYP"/>
    <property type="match status" value="3"/>
</dbReference>
<dbReference type="InterPro" id="IPR003591">
    <property type="entry name" value="Leu-rich_rpt_typical-subtyp"/>
</dbReference>
<dbReference type="Pfam" id="PF13855">
    <property type="entry name" value="LRR_8"/>
    <property type="match status" value="1"/>
</dbReference>
<keyword evidence="5" id="KW-0812">Transmembrane</keyword>
<dbReference type="InterPro" id="IPR050328">
    <property type="entry name" value="Dev_Immune_Receptor"/>
</dbReference>
<dbReference type="SMART" id="SM00013">
    <property type="entry name" value="LRRNT"/>
    <property type="match status" value="1"/>
</dbReference>
<evidence type="ECO:0000313" key="7">
    <source>
        <dbReference type="EnsemblMetazoa" id="G23089.2:cds"/>
    </source>
</evidence>
<dbReference type="Gene3D" id="3.40.50.10140">
    <property type="entry name" value="Toll/interleukin-1 receptor homology (TIR) domain"/>
    <property type="match status" value="1"/>
</dbReference>
<dbReference type="PROSITE" id="PS51450">
    <property type="entry name" value="LRR"/>
    <property type="match status" value="2"/>
</dbReference>
<dbReference type="EnsemblMetazoa" id="G23089.2">
    <property type="protein sequence ID" value="G23089.2:cds"/>
    <property type="gene ID" value="G23089"/>
</dbReference>
<evidence type="ECO:0000256" key="3">
    <source>
        <dbReference type="ARBA" id="ARBA00022729"/>
    </source>
</evidence>
<dbReference type="SMART" id="SM00365">
    <property type="entry name" value="LRR_SD22"/>
    <property type="match status" value="4"/>
</dbReference>
<dbReference type="AlphaFoldDB" id="A0A8W8KDV2"/>
<sequence>KGDITFGHLYRPWNDTANPNRTNLFCPSDCDQQYATYIHREDGCCRCRMKPAWELDLTDVEFLNVEYRRRRGTAFIILIEQLMNYKYQILIHTYGFLSKIPENVCDFAQKLVKLDLSGNGITNFESISCLTNLDTLLLARNKILHVKNETFFGLSMLRVLDLSNNDIKVLEPNTLSDTSLFLHSANFRQNQMKTIDITNAVIENPFCKIDYSDNKITDFTNEVSFQINPDKIYGDGGYIDLADNVFQTWINFTDLGFPDLNYFGKVVSYGFDLRRANWTCDCKMQPFLEKVKPYLGKIWRDYYNITCTEPPELSGVSIADMSMKNKLDNFICNISVTSGCPLGCHCYEQPSERRTVVNCTGVGLTTMPSKLPAFSNIELLLENNLIHELGDIEYLTQLKKLEINNNPLRKISSALAKRIKYNVDISLNCTNLEKIPITFKQLDQHRVKLGVCNITCDCSSKWVKEWISAKSDNSNHNELYCKASGGNIPIISFNFDALDCAVDQFLIYIAIALALFLIILSVCMFVLYNYRYELVLILKNPTIGRENMVSMLYDIYIVVNENNDEALLWTKTVLTHKLKRLGYNTYFPFRDYIFGDLREEQIIQMLSKSRDVIVLLTSEFNLNEENLNTLYANLEWRHAWNNFKTNSSERNLIVINFDQLKAGDFDVSPLKAFLRLKMTLDFADRSHSLMGDLLARIGPPSRVNKKPIYKQTNGYYNNLNILHYLSKCK</sequence>
<dbReference type="InterPro" id="IPR001611">
    <property type="entry name" value="Leu-rich_rpt"/>
</dbReference>
<dbReference type="Proteomes" id="UP000005408">
    <property type="component" value="Unassembled WGS sequence"/>
</dbReference>
<proteinExistence type="inferred from homology"/>
<feature type="transmembrane region" description="Helical" evidence="5">
    <location>
        <begin position="505"/>
        <end position="530"/>
    </location>
</feature>
<keyword evidence="2" id="KW-0433">Leucine-rich repeat</keyword>
<keyword evidence="8" id="KW-1185">Reference proteome</keyword>
<keyword evidence="4" id="KW-0677">Repeat</keyword>
<comment type="similarity">
    <text evidence="1">Belongs to the Toll-like receptor family.</text>
</comment>
<keyword evidence="3" id="KW-0732">Signal</keyword>
<evidence type="ECO:0000256" key="5">
    <source>
        <dbReference type="SAM" id="Phobius"/>
    </source>
</evidence>
<name>A0A8W8KDV2_MAGGI</name>
<dbReference type="PANTHER" id="PTHR24373">
    <property type="entry name" value="SLIT RELATED LEUCINE-RICH REPEAT NEURONAL PROTEIN"/>
    <property type="match status" value="1"/>
</dbReference>
<evidence type="ECO:0000313" key="8">
    <source>
        <dbReference type="Proteomes" id="UP000005408"/>
    </source>
</evidence>
<dbReference type="InterPro" id="IPR000157">
    <property type="entry name" value="TIR_dom"/>
</dbReference>
<evidence type="ECO:0000256" key="4">
    <source>
        <dbReference type="ARBA" id="ARBA00022737"/>
    </source>
</evidence>
<feature type="domain" description="TIR" evidence="6">
    <location>
        <begin position="551"/>
        <end position="701"/>
    </location>
</feature>
<dbReference type="SUPFAM" id="SSF52200">
    <property type="entry name" value="Toll/Interleukin receptor TIR domain"/>
    <property type="match status" value="1"/>
</dbReference>
<protein>
    <recommendedName>
        <fullName evidence="6">TIR domain-containing protein</fullName>
    </recommendedName>
</protein>
<dbReference type="InterPro" id="IPR000372">
    <property type="entry name" value="LRRNT"/>
</dbReference>